<feature type="region of interest" description="Disordered" evidence="1">
    <location>
        <begin position="1"/>
        <end position="28"/>
    </location>
</feature>
<keyword evidence="2" id="KW-0812">Transmembrane</keyword>
<gene>
    <name evidence="4" type="ORF">GRX66_10550</name>
</gene>
<dbReference type="InterPro" id="IPR058473">
    <property type="entry name" value="DUF8159"/>
</dbReference>
<feature type="region of interest" description="Disordered" evidence="1">
    <location>
        <begin position="53"/>
        <end position="72"/>
    </location>
</feature>
<accession>A0A6B0SPY8</accession>
<dbReference type="OrthoDB" id="252260at2157"/>
<dbReference type="EMBL" id="WUUU01000078">
    <property type="protein sequence ID" value="MXR21022.1"/>
    <property type="molecule type" value="Genomic_DNA"/>
</dbReference>
<reference evidence="4 5" key="1">
    <citation type="submission" date="2019-12" db="EMBL/GenBank/DDBJ databases">
        <title>Isolation and characterization of three novel carbon monoxide-oxidizing members of Halobacteria from salione crusts and soils.</title>
        <authorList>
            <person name="Myers M.R."/>
            <person name="King G.M."/>
        </authorList>
    </citation>
    <scope>NUCLEOTIDE SEQUENCE [LARGE SCALE GENOMIC DNA]</scope>
    <source>
        <strain evidence="4 5">PCN9</strain>
    </source>
</reference>
<name>A0A6B0SPY8_9EURY</name>
<organism evidence="4 5">
    <name type="scientific">Halobacterium bonnevillei</name>
    <dbReference type="NCBI Taxonomy" id="2692200"/>
    <lineage>
        <taxon>Archaea</taxon>
        <taxon>Methanobacteriati</taxon>
        <taxon>Methanobacteriota</taxon>
        <taxon>Stenosarchaea group</taxon>
        <taxon>Halobacteria</taxon>
        <taxon>Halobacteriales</taxon>
        <taxon>Halobacteriaceae</taxon>
        <taxon>Halobacterium</taxon>
    </lineage>
</organism>
<protein>
    <recommendedName>
        <fullName evidence="3">DUF8159 domain-containing protein</fullName>
    </recommendedName>
</protein>
<evidence type="ECO:0000256" key="1">
    <source>
        <dbReference type="SAM" id="MobiDB-lite"/>
    </source>
</evidence>
<proteinExistence type="predicted"/>
<evidence type="ECO:0000256" key="2">
    <source>
        <dbReference type="SAM" id="Phobius"/>
    </source>
</evidence>
<feature type="domain" description="DUF8159" evidence="3">
    <location>
        <begin position="70"/>
        <end position="197"/>
    </location>
</feature>
<keyword evidence="2" id="KW-0472">Membrane</keyword>
<comment type="caution">
    <text evidence="4">The sequence shown here is derived from an EMBL/GenBank/DDBJ whole genome shotgun (WGS) entry which is preliminary data.</text>
</comment>
<evidence type="ECO:0000313" key="5">
    <source>
        <dbReference type="Proteomes" id="UP000471521"/>
    </source>
</evidence>
<feature type="transmembrane region" description="Helical" evidence="2">
    <location>
        <begin position="32"/>
        <end position="52"/>
    </location>
</feature>
<dbReference type="Proteomes" id="UP000471521">
    <property type="component" value="Unassembled WGS sequence"/>
</dbReference>
<evidence type="ECO:0000259" key="3">
    <source>
        <dbReference type="Pfam" id="PF26490"/>
    </source>
</evidence>
<keyword evidence="5" id="KW-1185">Reference proteome</keyword>
<dbReference type="AlphaFoldDB" id="A0A6B0SPY8"/>
<sequence>MSEDDGESSSDGPPTGSESDDSGSLGISRRTMVVGAAGLGLGTVLGVGYTVLGDSTSNRSIEPAEPDDDGEASLGELHYILENSGPEHSQLDVTAFRYYGDEETIQVSYRTRADDVEDVPPQRQHVREVGQMTRMFSEYVAQNGEKGAVVHAHIENPSDPANQPDGYLVRREWVEKFNSGEWDANKTLNTVLGSGYTDEALENSS</sequence>
<dbReference type="Pfam" id="PF26490">
    <property type="entry name" value="DUF8159"/>
    <property type="match status" value="1"/>
</dbReference>
<keyword evidence="2" id="KW-1133">Transmembrane helix</keyword>
<evidence type="ECO:0000313" key="4">
    <source>
        <dbReference type="EMBL" id="MXR21022.1"/>
    </source>
</evidence>
<dbReference type="RefSeq" id="WP_159526523.1">
    <property type="nucleotide sequence ID" value="NZ_WUUU01000078.1"/>
</dbReference>